<reference evidence="1" key="2">
    <citation type="journal article" date="2024" name="Plant">
        <title>Genomic evolution and insights into agronomic trait innovations of Sesamum species.</title>
        <authorList>
            <person name="Miao H."/>
            <person name="Wang L."/>
            <person name="Qu L."/>
            <person name="Liu H."/>
            <person name="Sun Y."/>
            <person name="Le M."/>
            <person name="Wang Q."/>
            <person name="Wei S."/>
            <person name="Zheng Y."/>
            <person name="Lin W."/>
            <person name="Duan Y."/>
            <person name="Cao H."/>
            <person name="Xiong S."/>
            <person name="Wang X."/>
            <person name="Wei L."/>
            <person name="Li C."/>
            <person name="Ma Q."/>
            <person name="Ju M."/>
            <person name="Zhao R."/>
            <person name="Li G."/>
            <person name="Mu C."/>
            <person name="Tian Q."/>
            <person name="Mei H."/>
            <person name="Zhang T."/>
            <person name="Gao T."/>
            <person name="Zhang H."/>
        </authorList>
    </citation>
    <scope>NUCLEOTIDE SEQUENCE</scope>
    <source>
        <strain evidence="1">KEN1</strain>
    </source>
</reference>
<dbReference type="PANTHER" id="PTHR33116:SF86">
    <property type="entry name" value="REVERSE TRANSCRIPTASE DOMAIN-CONTAINING PROTEIN"/>
    <property type="match status" value="1"/>
</dbReference>
<dbReference type="PANTHER" id="PTHR33116">
    <property type="entry name" value="REVERSE TRANSCRIPTASE ZINC-BINDING DOMAIN-CONTAINING PROTEIN-RELATED-RELATED"/>
    <property type="match status" value="1"/>
</dbReference>
<reference evidence="1" key="1">
    <citation type="submission" date="2020-06" db="EMBL/GenBank/DDBJ databases">
        <authorList>
            <person name="Li T."/>
            <person name="Hu X."/>
            <person name="Zhang T."/>
            <person name="Song X."/>
            <person name="Zhang H."/>
            <person name="Dai N."/>
            <person name="Sheng W."/>
            <person name="Hou X."/>
            <person name="Wei L."/>
        </authorList>
    </citation>
    <scope>NUCLEOTIDE SEQUENCE</scope>
    <source>
        <strain evidence="1">KEN1</strain>
        <tissue evidence="1">Leaf</tissue>
    </source>
</reference>
<gene>
    <name evidence="1" type="ORF">Slati_3421000</name>
</gene>
<dbReference type="AlphaFoldDB" id="A0AAW2UIV5"/>
<accession>A0AAW2UIV5</accession>
<evidence type="ECO:0000313" key="1">
    <source>
        <dbReference type="EMBL" id="KAL0415891.1"/>
    </source>
</evidence>
<protein>
    <submittedName>
        <fullName evidence="1">Mitochondrial protein</fullName>
    </submittedName>
</protein>
<sequence length="231" mass="26750">MMADFLWHNKGTRRVHWIAWNKLCMSKEEGGLGLRKLSLFNHATLTKQLWCIISNPDNTFSWILKHKYFPTSISSQREGARDAPTRGGICWKLMVCWKLDPIPRLVMGTVYMYVWRDRRIPRLLSFRLLTVPNTIEVDATVHRMITGAGEWNEDVNQILAIPLDRRHDPDVVRWHYEKHGHFTVRSAFSLAYTSSRSSSSSFGSQAFGRRTFLQKCVCSYGGRAGMLCLLR</sequence>
<name>A0AAW2UIV5_9LAMI</name>
<comment type="caution">
    <text evidence="1">The sequence shown here is derived from an EMBL/GenBank/DDBJ whole genome shotgun (WGS) entry which is preliminary data.</text>
</comment>
<organism evidence="1">
    <name type="scientific">Sesamum latifolium</name>
    <dbReference type="NCBI Taxonomy" id="2727402"/>
    <lineage>
        <taxon>Eukaryota</taxon>
        <taxon>Viridiplantae</taxon>
        <taxon>Streptophyta</taxon>
        <taxon>Embryophyta</taxon>
        <taxon>Tracheophyta</taxon>
        <taxon>Spermatophyta</taxon>
        <taxon>Magnoliopsida</taxon>
        <taxon>eudicotyledons</taxon>
        <taxon>Gunneridae</taxon>
        <taxon>Pentapetalae</taxon>
        <taxon>asterids</taxon>
        <taxon>lamiids</taxon>
        <taxon>Lamiales</taxon>
        <taxon>Pedaliaceae</taxon>
        <taxon>Sesamum</taxon>
    </lineage>
</organism>
<proteinExistence type="predicted"/>
<dbReference type="EMBL" id="JACGWN010000012">
    <property type="protein sequence ID" value="KAL0415891.1"/>
    <property type="molecule type" value="Genomic_DNA"/>
</dbReference>